<dbReference type="InterPro" id="IPR036709">
    <property type="entry name" value="Autotransporte_beta_dom_sf"/>
</dbReference>
<proteinExistence type="predicted"/>
<evidence type="ECO:0000256" key="1">
    <source>
        <dbReference type="SAM" id="SignalP"/>
    </source>
</evidence>
<dbReference type="AlphaFoldDB" id="A0A7R6PYB7"/>
<name>A0A7R6PYB7_9BACT</name>
<accession>A0A7R6PYB7</accession>
<keyword evidence="1" id="KW-0732">Signal</keyword>
<evidence type="ECO:0000313" key="3">
    <source>
        <dbReference type="Proteomes" id="UP000595564"/>
    </source>
</evidence>
<dbReference type="RefSeq" id="WP_201327379.1">
    <property type="nucleotide sequence ID" value="NZ_AP017470.1"/>
</dbReference>
<organism evidence="2 3">
    <name type="scientific">Thermotomaculum hydrothermale</name>
    <dbReference type="NCBI Taxonomy" id="981385"/>
    <lineage>
        <taxon>Bacteria</taxon>
        <taxon>Pseudomonadati</taxon>
        <taxon>Acidobacteriota</taxon>
        <taxon>Holophagae</taxon>
        <taxon>Thermotomaculales</taxon>
        <taxon>Thermotomaculaceae</taxon>
        <taxon>Thermotomaculum</taxon>
    </lineage>
</organism>
<keyword evidence="3" id="KW-1185">Reference proteome</keyword>
<gene>
    <name evidence="2" type="ORF">TTHT_1591</name>
</gene>
<sequence length="226" mass="24695">MKKLIVLLMLCFSFLSFSQNFNSSKFVKETGTMLYFNPVSVSSGFGVFGFNLSVSAGIVDISQSTWNSAIPSLDNTITFTEVSLRKGLTDDLAVGITLRDYSDINSNSWGISANYRLIHGNALFPSVVARVTYSNLTGNSYMDAYSYSAGLFASKGILFFTPYGGVSYLKSHVKYKGDLLPHFSNSESQVLIMGGVRMSLLPVLNLNAQVVKGEATVYRINASVKF</sequence>
<feature type="signal peptide" evidence="1">
    <location>
        <begin position="1"/>
        <end position="18"/>
    </location>
</feature>
<dbReference type="SUPFAM" id="SSF103515">
    <property type="entry name" value="Autotransporter"/>
    <property type="match status" value="1"/>
</dbReference>
<reference evidence="2 3" key="1">
    <citation type="journal article" date="2012" name="Extremophiles">
        <title>Thermotomaculum hydrothermale gen. nov., sp. nov., a novel heterotrophic thermophile within the phylum Acidobacteria from a deep-sea hydrothermal vent chimney in the Southern Okinawa Trough.</title>
        <authorList>
            <person name="Izumi H."/>
            <person name="Nunoura T."/>
            <person name="Miyazaki M."/>
            <person name="Mino S."/>
            <person name="Toki T."/>
            <person name="Takai K."/>
            <person name="Sako Y."/>
            <person name="Sawabe T."/>
            <person name="Nakagawa S."/>
        </authorList>
    </citation>
    <scope>NUCLEOTIDE SEQUENCE [LARGE SCALE GENOMIC DNA]</scope>
    <source>
        <strain evidence="2 3">AC55</strain>
    </source>
</reference>
<protein>
    <submittedName>
        <fullName evidence="2">Uncharacterized protein</fullName>
    </submittedName>
</protein>
<evidence type="ECO:0000313" key="2">
    <source>
        <dbReference type="EMBL" id="BBB33080.1"/>
    </source>
</evidence>
<feature type="chain" id="PRO_5032931127" evidence="1">
    <location>
        <begin position="19"/>
        <end position="226"/>
    </location>
</feature>
<dbReference type="Proteomes" id="UP000595564">
    <property type="component" value="Chromosome"/>
</dbReference>
<dbReference type="EMBL" id="AP017470">
    <property type="protein sequence ID" value="BBB33080.1"/>
    <property type="molecule type" value="Genomic_DNA"/>
</dbReference>
<dbReference type="KEGG" id="thyd:TTHT_1591"/>